<dbReference type="EMBL" id="KQ242655">
    <property type="protein sequence ID" value="KNC77706.1"/>
    <property type="molecule type" value="Genomic_DNA"/>
</dbReference>
<feature type="compositionally biased region" description="Polar residues" evidence="1">
    <location>
        <begin position="57"/>
        <end position="70"/>
    </location>
</feature>
<evidence type="ECO:0000256" key="1">
    <source>
        <dbReference type="SAM" id="MobiDB-lite"/>
    </source>
</evidence>
<feature type="region of interest" description="Disordered" evidence="1">
    <location>
        <begin position="54"/>
        <end position="75"/>
    </location>
</feature>
<evidence type="ECO:0000313" key="2">
    <source>
        <dbReference type="EMBL" id="KNC77706.1"/>
    </source>
</evidence>
<dbReference type="RefSeq" id="XP_014151608.1">
    <property type="nucleotide sequence ID" value="XM_014296133.1"/>
</dbReference>
<evidence type="ECO:0000313" key="3">
    <source>
        <dbReference type="Proteomes" id="UP000054560"/>
    </source>
</evidence>
<dbReference type="AlphaFoldDB" id="A0A0L0FMI7"/>
<reference evidence="2 3" key="1">
    <citation type="submission" date="2011-02" db="EMBL/GenBank/DDBJ databases">
        <title>The Genome Sequence of Sphaeroforma arctica JP610.</title>
        <authorList>
            <consortium name="The Broad Institute Genome Sequencing Platform"/>
            <person name="Russ C."/>
            <person name="Cuomo C."/>
            <person name="Young S.K."/>
            <person name="Zeng Q."/>
            <person name="Gargeya S."/>
            <person name="Alvarado L."/>
            <person name="Berlin A."/>
            <person name="Chapman S.B."/>
            <person name="Chen Z."/>
            <person name="Freedman E."/>
            <person name="Gellesch M."/>
            <person name="Goldberg J."/>
            <person name="Griggs A."/>
            <person name="Gujja S."/>
            <person name="Heilman E."/>
            <person name="Heiman D."/>
            <person name="Howarth C."/>
            <person name="Mehta T."/>
            <person name="Neiman D."/>
            <person name="Pearson M."/>
            <person name="Roberts A."/>
            <person name="Saif S."/>
            <person name="Shea T."/>
            <person name="Shenoy N."/>
            <person name="Sisk P."/>
            <person name="Stolte C."/>
            <person name="Sykes S."/>
            <person name="White J."/>
            <person name="Yandava C."/>
            <person name="Burger G."/>
            <person name="Gray M.W."/>
            <person name="Holland P.W.H."/>
            <person name="King N."/>
            <person name="Lang F.B.F."/>
            <person name="Roger A.J."/>
            <person name="Ruiz-Trillo I."/>
            <person name="Haas B."/>
            <person name="Nusbaum C."/>
            <person name="Birren B."/>
        </authorList>
    </citation>
    <scope>NUCLEOTIDE SEQUENCE [LARGE SCALE GENOMIC DNA]</scope>
    <source>
        <strain evidence="2 3">JP610</strain>
    </source>
</reference>
<proteinExistence type="predicted"/>
<gene>
    <name evidence="2" type="ORF">SARC_09840</name>
</gene>
<sequence>MRVTDHCMMNLDSSPDFTGNRVAVLGDKTTGHGNCNTTEAVWETVLILKGESDEEVASNQEYADNSQTPDKYTLRDCEPNNPYQRFVLEVQCDLEVATDKSETVTPDVSDCNTDHPVFTISSFVAGRTAMDDYPERQPSCTSSIQVW</sequence>
<accession>A0A0L0FMI7</accession>
<keyword evidence="3" id="KW-1185">Reference proteome</keyword>
<dbReference type="Proteomes" id="UP000054560">
    <property type="component" value="Unassembled WGS sequence"/>
</dbReference>
<dbReference type="GeneID" id="25910344"/>
<organism evidence="2 3">
    <name type="scientific">Sphaeroforma arctica JP610</name>
    <dbReference type="NCBI Taxonomy" id="667725"/>
    <lineage>
        <taxon>Eukaryota</taxon>
        <taxon>Ichthyosporea</taxon>
        <taxon>Ichthyophonida</taxon>
        <taxon>Sphaeroforma</taxon>
    </lineage>
</organism>
<name>A0A0L0FMI7_9EUKA</name>
<protein>
    <submittedName>
        <fullName evidence="2">Uncharacterized protein</fullName>
    </submittedName>
</protein>